<dbReference type="PANTHER" id="PTHR45625:SF6">
    <property type="entry name" value="SPLICEOSOME-ASSOCIATED PROTEIN CWC27 HOMOLOG"/>
    <property type="match status" value="1"/>
</dbReference>
<dbReference type="GO" id="GO:0071013">
    <property type="term" value="C:catalytic step 2 spliceosome"/>
    <property type="evidence" value="ECO:0007669"/>
    <property type="project" value="TreeGrafter"/>
</dbReference>
<accession>A0A0A1XA14</accession>
<dbReference type="InterPro" id="IPR044666">
    <property type="entry name" value="Cyclophilin_A-like"/>
</dbReference>
<comment type="subunit">
    <text evidence="6">Part of the activated spliceosome B/catalytic step 1 spliceosome, one of the forms of the spliceosome which has a well-formed active site but still cannot catalyze the branching reaction and is composed at least of 52 proteins, the U2, U5 and U6 snRNAs and the pre-mRNA. Recruited during early steps of activated spliceosome B maturation, it is probably one of the first proteins released from this complex as he matures to the spliceosome C complex. Component of the minor spliceosome, which splices U12-type introns.</text>
</comment>
<dbReference type="CDD" id="cd01925">
    <property type="entry name" value="cyclophilin_CeCYP16-like"/>
    <property type="match status" value="1"/>
</dbReference>
<evidence type="ECO:0000256" key="6">
    <source>
        <dbReference type="ARBA" id="ARBA00046368"/>
    </source>
</evidence>
<evidence type="ECO:0000256" key="5">
    <source>
        <dbReference type="ARBA" id="ARBA00042090"/>
    </source>
</evidence>
<gene>
    <name evidence="9" type="primary">CWC27</name>
    <name evidence="9" type="ORF">g.27929</name>
</gene>
<feature type="domain" description="PPIase cyclophilin-type" evidence="8">
    <location>
        <begin position="19"/>
        <end position="166"/>
    </location>
</feature>
<dbReference type="Pfam" id="PF00160">
    <property type="entry name" value="Pro_isomerase"/>
    <property type="match status" value="1"/>
</dbReference>
<dbReference type="PRINTS" id="PR00153">
    <property type="entry name" value="CSAPPISMRASE"/>
</dbReference>
<dbReference type="PROSITE" id="PS00170">
    <property type="entry name" value="CSA_PPIASE_1"/>
    <property type="match status" value="1"/>
</dbReference>
<keyword evidence="9" id="KW-0413">Isomerase</keyword>
<dbReference type="EMBL" id="GBXI01006350">
    <property type="protein sequence ID" value="JAD07942.1"/>
    <property type="molecule type" value="Transcribed_RNA"/>
</dbReference>
<dbReference type="Gene3D" id="2.40.100.10">
    <property type="entry name" value="Cyclophilin-like"/>
    <property type="match status" value="1"/>
</dbReference>
<feature type="compositionally biased region" description="Basic and acidic residues" evidence="7">
    <location>
        <begin position="346"/>
        <end position="368"/>
    </location>
</feature>
<reference evidence="9" key="2">
    <citation type="journal article" date="2015" name="Gigascience">
        <title>Reconstructing a comprehensive transcriptome assembly of a white-pupal translocated strain of the pest fruit fly Bactrocera cucurbitae.</title>
        <authorList>
            <person name="Sim S.B."/>
            <person name="Calla B."/>
            <person name="Hall B."/>
            <person name="DeRego T."/>
            <person name="Geib S.M."/>
        </authorList>
    </citation>
    <scope>NUCLEOTIDE SEQUENCE</scope>
</reference>
<feature type="region of interest" description="Disordered" evidence="7">
    <location>
        <begin position="343"/>
        <end position="374"/>
    </location>
</feature>
<dbReference type="PROSITE" id="PS50072">
    <property type="entry name" value="CSA_PPIASE_2"/>
    <property type="match status" value="1"/>
</dbReference>
<evidence type="ECO:0000259" key="8">
    <source>
        <dbReference type="PROSITE" id="PS50072"/>
    </source>
</evidence>
<dbReference type="InterPro" id="IPR020892">
    <property type="entry name" value="Cyclophilin-type_PPIase_CS"/>
</dbReference>
<dbReference type="GO" id="GO:0006457">
    <property type="term" value="P:protein folding"/>
    <property type="evidence" value="ECO:0007669"/>
    <property type="project" value="InterPro"/>
</dbReference>
<comment type="similarity">
    <text evidence="2">Belongs to the cyclophilin-type PPIase family.</text>
</comment>
<dbReference type="FunFam" id="2.40.100.10:FF:000007">
    <property type="entry name" value="Peptidyl-prolyl cis-trans isomerase CWC27 homolog"/>
    <property type="match status" value="1"/>
</dbReference>
<dbReference type="InterPro" id="IPR029000">
    <property type="entry name" value="Cyclophilin-like_dom_sf"/>
</dbReference>
<dbReference type="InterPro" id="IPR002130">
    <property type="entry name" value="Cyclophilin-type_PPIase_dom"/>
</dbReference>
<proteinExistence type="inferred from homology"/>
<evidence type="ECO:0000256" key="7">
    <source>
        <dbReference type="SAM" id="MobiDB-lite"/>
    </source>
</evidence>
<comment type="subcellular location">
    <subcellularLocation>
        <location evidence="1">Nucleus</location>
    </subcellularLocation>
</comment>
<dbReference type="PANTHER" id="PTHR45625">
    <property type="entry name" value="PEPTIDYL-PROLYL CIS-TRANS ISOMERASE-RELATED"/>
    <property type="match status" value="1"/>
</dbReference>
<name>A0A0A1XA14_ZEUCU</name>
<evidence type="ECO:0000313" key="9">
    <source>
        <dbReference type="EMBL" id="JAD07942.1"/>
    </source>
</evidence>
<evidence type="ECO:0000256" key="2">
    <source>
        <dbReference type="ARBA" id="ARBA00007365"/>
    </source>
</evidence>
<sequence>MSNIYIQEPPTSGKVLLKTTVGDIDIELWSRECPKACRNFIQLCMEGYYNGTIFHRVVKGFIVQGGDPNSDGTGGESIYGHTFKDEFHSRLRYARRGLVGMANADKDDNGSQFFFTLAATPELQNKNTLFGKVTGDTLYNMLKLEDGLVDHNERPMYPQKILRAEILSNPFEDIVPRKIAKETKREKTKKREKGVKNFGLLSFGEEAEEDEEETNQFVQKNAGKAKSMHDVVDDPKLSKDALPIEGSNTRSDDEEELEEERRLALVKKEPLDDDDMEERRQRIKDKLQLKTNETKKLIKTETIEIKEELSDSDEDVLLTQEQERKIKSEKKRNEIRQEIQNLKKQYQTEKRQRENLGDKKTEKSKTDEVNANAAENNEFIKNFVDEKVKYSGLKTKIPKKRG</sequence>
<feature type="region of interest" description="Disordered" evidence="7">
    <location>
        <begin position="206"/>
        <end position="257"/>
    </location>
</feature>
<reference evidence="9" key="1">
    <citation type="submission" date="2014-11" db="EMBL/GenBank/DDBJ databases">
        <authorList>
            <person name="Geib S."/>
        </authorList>
    </citation>
    <scope>NUCLEOTIDE SEQUENCE</scope>
</reference>
<keyword evidence="3" id="KW-0539">Nucleus</keyword>
<organism evidence="9">
    <name type="scientific">Zeugodacus cucurbitae</name>
    <name type="common">Melon fruit fly</name>
    <name type="synonym">Bactrocera cucurbitae</name>
    <dbReference type="NCBI Taxonomy" id="28588"/>
    <lineage>
        <taxon>Eukaryota</taxon>
        <taxon>Metazoa</taxon>
        <taxon>Ecdysozoa</taxon>
        <taxon>Arthropoda</taxon>
        <taxon>Hexapoda</taxon>
        <taxon>Insecta</taxon>
        <taxon>Pterygota</taxon>
        <taxon>Neoptera</taxon>
        <taxon>Endopterygota</taxon>
        <taxon>Diptera</taxon>
        <taxon>Brachycera</taxon>
        <taxon>Muscomorpha</taxon>
        <taxon>Tephritoidea</taxon>
        <taxon>Tephritidae</taxon>
        <taxon>Zeugodacus</taxon>
        <taxon>Zeugodacus</taxon>
    </lineage>
</organism>
<feature type="compositionally biased region" description="Basic and acidic residues" evidence="7">
    <location>
        <begin position="227"/>
        <end position="239"/>
    </location>
</feature>
<dbReference type="AlphaFoldDB" id="A0A0A1XA14"/>
<evidence type="ECO:0000256" key="4">
    <source>
        <dbReference type="ARBA" id="ARBA00040027"/>
    </source>
</evidence>
<protein>
    <recommendedName>
        <fullName evidence="4">Spliceosome-associated protein CWC27 homolog</fullName>
    </recommendedName>
    <alternativeName>
        <fullName evidence="5">Probable inactive peptidyl-prolyl cis-trans isomerase CWC27 homolog</fullName>
    </alternativeName>
</protein>
<dbReference type="SUPFAM" id="SSF50891">
    <property type="entry name" value="Cyclophilin-like"/>
    <property type="match status" value="1"/>
</dbReference>
<evidence type="ECO:0000256" key="3">
    <source>
        <dbReference type="ARBA" id="ARBA00023242"/>
    </source>
</evidence>
<dbReference type="GO" id="GO:0003755">
    <property type="term" value="F:peptidyl-prolyl cis-trans isomerase activity"/>
    <property type="evidence" value="ECO:0007669"/>
    <property type="project" value="InterPro"/>
</dbReference>
<evidence type="ECO:0000256" key="1">
    <source>
        <dbReference type="ARBA" id="ARBA00004123"/>
    </source>
</evidence>